<dbReference type="InterPro" id="IPR036102">
    <property type="entry name" value="OsmC/Ohrsf"/>
</dbReference>
<evidence type="ECO:0000313" key="3">
    <source>
        <dbReference type="Proteomes" id="UP000253958"/>
    </source>
</evidence>
<dbReference type="Gene3D" id="2.20.25.10">
    <property type="match status" value="1"/>
</dbReference>
<dbReference type="PANTHER" id="PTHR33797:SF2">
    <property type="entry name" value="ORGANIC HYDROPEROXIDE RESISTANCE PROTEIN-LIKE"/>
    <property type="match status" value="1"/>
</dbReference>
<dbReference type="Proteomes" id="UP000253958">
    <property type="component" value="Chromosome"/>
</dbReference>
<proteinExistence type="inferred from homology"/>
<dbReference type="InterPro" id="IPR003718">
    <property type="entry name" value="OsmC/Ohr_fam"/>
</dbReference>
<dbReference type="NCBIfam" id="TIGR03561">
    <property type="entry name" value="organ_hyd_perox"/>
    <property type="match status" value="1"/>
</dbReference>
<dbReference type="Gene3D" id="3.30.300.20">
    <property type="match status" value="1"/>
</dbReference>
<dbReference type="AlphaFoldDB" id="A0A1C6S0M6"/>
<dbReference type="SUPFAM" id="SSF82784">
    <property type="entry name" value="OsmC-like"/>
    <property type="match status" value="1"/>
</dbReference>
<dbReference type="PANTHER" id="PTHR33797">
    <property type="entry name" value="ORGANIC HYDROPEROXIDE RESISTANCE PROTEIN-LIKE"/>
    <property type="match status" value="1"/>
</dbReference>
<evidence type="ECO:0000256" key="1">
    <source>
        <dbReference type="ARBA" id="ARBA00007378"/>
    </source>
</evidence>
<dbReference type="InterPro" id="IPR015946">
    <property type="entry name" value="KH_dom-like_a/b"/>
</dbReference>
<dbReference type="Pfam" id="PF02566">
    <property type="entry name" value="OsmC"/>
    <property type="match status" value="1"/>
</dbReference>
<gene>
    <name evidence="2" type="ORF">DVH21_26410</name>
</gene>
<evidence type="ECO:0000313" key="2">
    <source>
        <dbReference type="EMBL" id="AXH93187.1"/>
    </source>
</evidence>
<comment type="similarity">
    <text evidence="1">Belongs to the OsmC/Ohr family.</text>
</comment>
<dbReference type="GO" id="GO:0006979">
    <property type="term" value="P:response to oxidative stress"/>
    <property type="evidence" value="ECO:0007669"/>
    <property type="project" value="InterPro"/>
</dbReference>
<dbReference type="EMBL" id="CP031263">
    <property type="protein sequence ID" value="AXH93187.1"/>
    <property type="molecule type" value="Genomic_DNA"/>
</dbReference>
<name>A0A1C6S0M6_9ACTN</name>
<organism evidence="2 3">
    <name type="scientific">Micromonospora aurantiaca</name>
    <name type="common">nom. illeg.</name>
    <dbReference type="NCBI Taxonomy" id="47850"/>
    <lineage>
        <taxon>Bacteria</taxon>
        <taxon>Bacillati</taxon>
        <taxon>Actinomycetota</taxon>
        <taxon>Actinomycetes</taxon>
        <taxon>Micromonosporales</taxon>
        <taxon>Micromonosporaceae</taxon>
        <taxon>Micromonospora</taxon>
    </lineage>
</organism>
<accession>A0A1C6S0M6</accession>
<protein>
    <submittedName>
        <fullName evidence="2">Ohr family peroxiredoxin</fullName>
    </submittedName>
</protein>
<sequence length="154" mass="15756">MSAGTPVTEAKVVPANTVYTATVEVSGGRGGSARSLTGSLRVDLTRPAQRGPDAPGTDPEELFAAGYAACFDSALAVAARQAGVRPGPTTVTASVSLGQTEDGRYAIAVVLDVSAPQCPQADLERAVELADRMCPYSNALRGNTAVAIRVDGHR</sequence>
<reference evidence="2 3" key="2">
    <citation type="submission" date="2018-08" db="EMBL/GenBank/DDBJ databases">
        <title>Streptomyces kandeliansis sp. nov., an endophytic bacterium isolated from mangrove plant.</title>
        <authorList>
            <person name="Wang R."/>
        </authorList>
    </citation>
    <scope>NUCLEOTIDE SEQUENCE [LARGE SCALE GENOMIC DNA]</scope>
    <source>
        <strain evidence="3">H14(2018)</strain>
    </source>
</reference>
<dbReference type="InterPro" id="IPR019953">
    <property type="entry name" value="OHR"/>
</dbReference>
<reference evidence="2 3" key="1">
    <citation type="submission" date="2018-07" db="EMBL/GenBank/DDBJ databases">
        <authorList>
            <person name="Ye Y."/>
        </authorList>
    </citation>
    <scope>NUCLEOTIDE SEQUENCE [LARGE SCALE GENOMIC DNA]</scope>
    <source>
        <strain evidence="3">H14(2018)</strain>
    </source>
</reference>
<dbReference type="RefSeq" id="WP_047892865.1">
    <property type="nucleotide sequence ID" value="NZ_CBDRIQ010000006.1"/>
</dbReference>